<organism evidence="5 6">
    <name type="scientific">Paenibacillus oenotherae</name>
    <dbReference type="NCBI Taxonomy" id="1435645"/>
    <lineage>
        <taxon>Bacteria</taxon>
        <taxon>Bacillati</taxon>
        <taxon>Bacillota</taxon>
        <taxon>Bacilli</taxon>
        <taxon>Bacillales</taxon>
        <taxon>Paenibacillaceae</taxon>
        <taxon>Paenibacillus</taxon>
    </lineage>
</organism>
<dbReference type="RefSeq" id="WP_219870834.1">
    <property type="nucleotide sequence ID" value="NZ_JAHZIJ010000001.1"/>
</dbReference>
<reference evidence="5 6" key="1">
    <citation type="submission" date="2021-07" db="EMBL/GenBank/DDBJ databases">
        <title>Paenibacillus radiodurans sp. nov., isolated from the southeastern edge of Tengger Desert.</title>
        <authorList>
            <person name="Zhang G."/>
        </authorList>
    </citation>
    <scope>NUCLEOTIDE SEQUENCE [LARGE SCALE GENOMIC DNA]</scope>
    <source>
        <strain evidence="5 6">DT7-4</strain>
    </source>
</reference>
<dbReference type="PANTHER" id="PTHR43761:SF1">
    <property type="entry name" value="D-ISOMER SPECIFIC 2-HYDROXYACID DEHYDROGENASE CATALYTIC DOMAIN-CONTAINING PROTEIN-RELATED"/>
    <property type="match status" value="1"/>
</dbReference>
<evidence type="ECO:0000256" key="2">
    <source>
        <dbReference type="ARBA" id="ARBA00023002"/>
    </source>
</evidence>
<dbReference type="SUPFAM" id="SSF51735">
    <property type="entry name" value="NAD(P)-binding Rossmann-fold domains"/>
    <property type="match status" value="1"/>
</dbReference>
<dbReference type="PROSITE" id="PS00670">
    <property type="entry name" value="D_2_HYDROXYACID_DH_2"/>
    <property type="match status" value="1"/>
</dbReference>
<proteinExistence type="inferred from homology"/>
<dbReference type="Pfam" id="PF02826">
    <property type="entry name" value="2-Hacid_dh_C"/>
    <property type="match status" value="1"/>
</dbReference>
<name>A0ABS7D196_9BACL</name>
<dbReference type="EMBL" id="JAHZIJ010000001">
    <property type="protein sequence ID" value="MBW7473619.1"/>
    <property type="molecule type" value="Genomic_DNA"/>
</dbReference>
<comment type="caution">
    <text evidence="5">The sequence shown here is derived from an EMBL/GenBank/DDBJ whole genome shotgun (WGS) entry which is preliminary data.</text>
</comment>
<keyword evidence="2" id="KW-0560">Oxidoreductase</keyword>
<dbReference type="InterPro" id="IPR050418">
    <property type="entry name" value="D-iso_2-hydroxyacid_DH_PdxB"/>
</dbReference>
<dbReference type="PROSITE" id="PS00671">
    <property type="entry name" value="D_2_HYDROXYACID_DH_3"/>
    <property type="match status" value="1"/>
</dbReference>
<dbReference type="InterPro" id="IPR029753">
    <property type="entry name" value="D-isomer_DH_CS"/>
</dbReference>
<evidence type="ECO:0000256" key="3">
    <source>
        <dbReference type="ARBA" id="ARBA00023027"/>
    </source>
</evidence>
<sequence length="275" mass="30277">MKFITPTDNINESLLSQCRVLLAHSRIPVHILSALIHCQYIGIRAHNLDYIDRQALPGTPLIEGIPALAGQAVAEHVLAMIFYLTKQLGRARSSMLEGIWRDKLGPNIELYGKNLGIVGNGEIGQSVAALGRALGMNILISDKQGVQTDTGFPIEEVLNQSDIVTLHLPATPDNTAFFNRERIYAMKRGALLINTSRGSILDYSILEEALASGQLGGLGLDVYPDEPVREPLPSYLTLSNVICTPHHAYYADNTIARMNHHLIHNALRFLQQQQS</sequence>
<keyword evidence="6" id="KW-1185">Reference proteome</keyword>
<dbReference type="InterPro" id="IPR036291">
    <property type="entry name" value="NAD(P)-bd_dom_sf"/>
</dbReference>
<accession>A0ABS7D196</accession>
<dbReference type="Proteomes" id="UP000812277">
    <property type="component" value="Unassembled WGS sequence"/>
</dbReference>
<evidence type="ECO:0000256" key="1">
    <source>
        <dbReference type="ARBA" id="ARBA00005854"/>
    </source>
</evidence>
<gene>
    <name evidence="5" type="ORF">K0T92_02540</name>
</gene>
<evidence type="ECO:0000313" key="6">
    <source>
        <dbReference type="Proteomes" id="UP000812277"/>
    </source>
</evidence>
<protein>
    <recommendedName>
        <fullName evidence="4">D-isomer specific 2-hydroxyacid dehydrogenase NAD-binding domain-containing protein</fullName>
    </recommendedName>
</protein>
<keyword evidence="3" id="KW-0520">NAD</keyword>
<feature type="domain" description="D-isomer specific 2-hydroxyacid dehydrogenase NAD-binding" evidence="4">
    <location>
        <begin position="78"/>
        <end position="248"/>
    </location>
</feature>
<comment type="similarity">
    <text evidence="1">Belongs to the D-isomer specific 2-hydroxyacid dehydrogenase family.</text>
</comment>
<evidence type="ECO:0000259" key="4">
    <source>
        <dbReference type="Pfam" id="PF02826"/>
    </source>
</evidence>
<evidence type="ECO:0000313" key="5">
    <source>
        <dbReference type="EMBL" id="MBW7473619.1"/>
    </source>
</evidence>
<dbReference type="InterPro" id="IPR006140">
    <property type="entry name" value="D-isomer_DH_NAD-bd"/>
</dbReference>
<dbReference type="PANTHER" id="PTHR43761">
    <property type="entry name" value="D-ISOMER SPECIFIC 2-HYDROXYACID DEHYDROGENASE FAMILY PROTEIN (AFU_ORTHOLOGUE AFUA_1G13630)"/>
    <property type="match status" value="1"/>
</dbReference>
<dbReference type="Gene3D" id="3.40.50.720">
    <property type="entry name" value="NAD(P)-binding Rossmann-like Domain"/>
    <property type="match status" value="2"/>
</dbReference>